<reference evidence="16" key="1">
    <citation type="journal article" date="2016" name="Nature">
        <title>The genome of the seagrass Zostera marina reveals angiosperm adaptation to the sea.</title>
        <authorList>
            <person name="Olsen J.L."/>
            <person name="Rouze P."/>
            <person name="Verhelst B."/>
            <person name="Lin Y.-C."/>
            <person name="Bayer T."/>
            <person name="Collen J."/>
            <person name="Dattolo E."/>
            <person name="De Paoli E."/>
            <person name="Dittami S."/>
            <person name="Maumus F."/>
            <person name="Michel G."/>
            <person name="Kersting A."/>
            <person name="Lauritano C."/>
            <person name="Lohaus R."/>
            <person name="Toepel M."/>
            <person name="Tonon T."/>
            <person name="Vanneste K."/>
            <person name="Amirebrahimi M."/>
            <person name="Brakel J."/>
            <person name="Bostroem C."/>
            <person name="Chovatia M."/>
            <person name="Grimwood J."/>
            <person name="Jenkins J.W."/>
            <person name="Jueterbock A."/>
            <person name="Mraz A."/>
            <person name="Stam W.T."/>
            <person name="Tice H."/>
            <person name="Bornberg-Bauer E."/>
            <person name="Green P.J."/>
            <person name="Pearson G.A."/>
            <person name="Procaccini G."/>
            <person name="Duarte C.M."/>
            <person name="Schmutz J."/>
            <person name="Reusch T.B.H."/>
            <person name="Van de Peer Y."/>
        </authorList>
    </citation>
    <scope>NUCLEOTIDE SEQUENCE [LARGE SCALE GENOMIC DNA]</scope>
    <source>
        <strain evidence="16">cv. Finnish</strain>
    </source>
</reference>
<evidence type="ECO:0000256" key="4">
    <source>
        <dbReference type="ARBA" id="ARBA00022692"/>
    </source>
</evidence>
<comment type="caution">
    <text evidence="15">The sequence shown here is derived from an EMBL/GenBank/DDBJ whole genome shotgun (WGS) entry which is preliminary data.</text>
</comment>
<feature type="transmembrane region" description="Helical" evidence="12">
    <location>
        <begin position="532"/>
        <end position="552"/>
    </location>
</feature>
<sequence>MQRKSMDARVGTLAMVFLTAAASPAEAVRQFQPSSLLLLINSNIHNYAGSAIKNIWAGIQRTASASNYYQVVAVWVRIKMAAPVLWVMLVICIMMLVMLGIELVLLSAVSLFVKLFRRMPIEETHKWGSIDVEAATDSSIISSKLPLILVQIPMYNEKKVYKLSIAAACALTWPSDRIIIQILDDSTDPVVKKLVEMECKEWASKGMNIKYEVRNNRRGYKAGALKEGMKHGYVEECEYVAIFDSDFQPQSDFLTRTIPFLLSDLSVALVQARWEFVNYKECMLTRMQRMTLDYHFKVEQQAGSSGWSFFGFNGTAGVWRIATLNEAGGWNDRTTVEDMDLAVRATLKGWKFIYAGNIKVKSELPSNFKAYRYQQYRWSCGAANLFRKMAMEILMTKNVPIMKKIYVIYNFFFLRRVVVHFIIFSLYSLVIPLSVFVPEVQIPYWAITSIPTTITVLNAIRMPRFLHLLVFWIVFENVMSLHRLKATISGLFEAGKINEWIVTEKLGETLLANPKIEVHEEKSRRVRFLERIYLTEIGIGIFLITCATYNLLYSRNFYFVYIYLQAAAFLIIGFGYIGTFNSDR</sequence>
<dbReference type="GO" id="GO:0005794">
    <property type="term" value="C:Golgi apparatus"/>
    <property type="evidence" value="ECO:0000318"/>
    <property type="project" value="GO_Central"/>
</dbReference>
<keyword evidence="16" id="KW-1185">Reference proteome</keyword>
<feature type="transmembrane region" description="Helical" evidence="12">
    <location>
        <begin position="558"/>
        <end position="578"/>
    </location>
</feature>
<dbReference type="Gene3D" id="3.90.550.10">
    <property type="entry name" value="Spore Coat Polysaccharide Biosynthesis Protein SpsA, Chain A"/>
    <property type="match status" value="1"/>
</dbReference>
<dbReference type="OrthoDB" id="72851at2759"/>
<evidence type="ECO:0000256" key="7">
    <source>
        <dbReference type="ARBA" id="ARBA00023136"/>
    </source>
</evidence>
<dbReference type="PANTHER" id="PTHR32044:SF21">
    <property type="entry name" value="GLUCOMANNAN 4-BETA-MANNOSYLTRANSFERASE 3-RELATED"/>
    <property type="match status" value="1"/>
</dbReference>
<comment type="similarity">
    <text evidence="10">Belongs to the glycosyltransferase 2 family. Plant cellulose synthase-like A subfamily.</text>
</comment>
<dbReference type="SUPFAM" id="SSF53448">
    <property type="entry name" value="Nucleotide-diphospho-sugar transferases"/>
    <property type="match status" value="1"/>
</dbReference>
<dbReference type="EMBL" id="LFYR01000957">
    <property type="protein sequence ID" value="KMZ66781.1"/>
    <property type="molecule type" value="Genomic_DNA"/>
</dbReference>
<evidence type="ECO:0000259" key="14">
    <source>
        <dbReference type="Pfam" id="PF13632"/>
    </source>
</evidence>
<keyword evidence="7 12" id="KW-0472">Membrane</keyword>
<feature type="transmembrane region" description="Helical" evidence="12">
    <location>
        <begin position="405"/>
        <end position="430"/>
    </location>
</feature>
<name>A0A0K9PCU1_ZOSMR</name>
<dbReference type="AlphaFoldDB" id="A0A0K9PCU1"/>
<evidence type="ECO:0000313" key="15">
    <source>
        <dbReference type="EMBL" id="KMZ66781.1"/>
    </source>
</evidence>
<dbReference type="InterPro" id="IPR029044">
    <property type="entry name" value="Nucleotide-diphossugar_trans"/>
</dbReference>
<dbReference type="GO" id="GO:0000139">
    <property type="term" value="C:Golgi membrane"/>
    <property type="evidence" value="ECO:0007669"/>
    <property type="project" value="UniProtKB-SubCell"/>
</dbReference>
<evidence type="ECO:0000313" key="16">
    <source>
        <dbReference type="Proteomes" id="UP000036987"/>
    </source>
</evidence>
<dbReference type="GO" id="GO:0051753">
    <property type="term" value="F:mannan synthase activity"/>
    <property type="evidence" value="ECO:0000318"/>
    <property type="project" value="GO_Central"/>
</dbReference>
<keyword evidence="2 15" id="KW-0328">Glycosyltransferase</keyword>
<dbReference type="EC" id="2.4.1.32" evidence="11"/>
<evidence type="ECO:0000256" key="3">
    <source>
        <dbReference type="ARBA" id="ARBA00022679"/>
    </source>
</evidence>
<evidence type="ECO:0000256" key="10">
    <source>
        <dbReference type="ARBA" id="ARBA00060879"/>
    </source>
</evidence>
<evidence type="ECO:0000256" key="13">
    <source>
        <dbReference type="SAM" id="SignalP"/>
    </source>
</evidence>
<evidence type="ECO:0000256" key="9">
    <source>
        <dbReference type="ARBA" id="ARBA00051800"/>
    </source>
</evidence>
<dbReference type="PANTHER" id="PTHR32044">
    <property type="entry name" value="GLUCOMANNAN 4-BETA-MANNOSYLTRANSFERASE 9"/>
    <property type="match status" value="1"/>
</dbReference>
<dbReference type="GO" id="GO:0047259">
    <property type="term" value="F:glucomannan 4-beta-mannosyltransferase activity"/>
    <property type="evidence" value="ECO:0007669"/>
    <property type="project" value="UniProtKB-EC"/>
</dbReference>
<dbReference type="OMA" id="VEMECKE"/>
<keyword evidence="5 12" id="KW-1133">Transmembrane helix</keyword>
<gene>
    <name evidence="15" type="ORF">ZOSMA_289G00220</name>
</gene>
<feature type="domain" description="Glycosyltransferase 2-like" evidence="14">
    <location>
        <begin position="239"/>
        <end position="450"/>
    </location>
</feature>
<feature type="transmembrane region" description="Helical" evidence="12">
    <location>
        <begin position="84"/>
        <end position="113"/>
    </location>
</feature>
<evidence type="ECO:0000256" key="11">
    <source>
        <dbReference type="ARBA" id="ARBA00066505"/>
    </source>
</evidence>
<keyword evidence="13" id="KW-0732">Signal</keyword>
<dbReference type="InterPro" id="IPR001173">
    <property type="entry name" value="Glyco_trans_2-like"/>
</dbReference>
<evidence type="ECO:0000256" key="6">
    <source>
        <dbReference type="ARBA" id="ARBA00023034"/>
    </source>
</evidence>
<feature type="signal peptide" evidence="13">
    <location>
        <begin position="1"/>
        <end position="27"/>
    </location>
</feature>
<evidence type="ECO:0000256" key="12">
    <source>
        <dbReference type="SAM" id="Phobius"/>
    </source>
</evidence>
<dbReference type="Proteomes" id="UP000036987">
    <property type="component" value="Unassembled WGS sequence"/>
</dbReference>
<comment type="subcellular location">
    <subcellularLocation>
        <location evidence="1">Golgi apparatus membrane</location>
        <topology evidence="1">Multi-pass membrane protein</topology>
    </subcellularLocation>
</comment>
<dbReference type="GO" id="GO:0071555">
    <property type="term" value="P:cell wall organization"/>
    <property type="evidence" value="ECO:0007669"/>
    <property type="project" value="UniProtKB-KW"/>
</dbReference>
<dbReference type="Pfam" id="PF13632">
    <property type="entry name" value="Glyco_trans_2_3"/>
    <property type="match status" value="1"/>
</dbReference>
<evidence type="ECO:0000256" key="1">
    <source>
        <dbReference type="ARBA" id="ARBA00004653"/>
    </source>
</evidence>
<keyword evidence="8" id="KW-0961">Cell wall biogenesis/degradation</keyword>
<keyword evidence="3 15" id="KW-0808">Transferase</keyword>
<protein>
    <recommendedName>
        <fullName evidence="11">glucomannan 4-beta-mannosyltransferase</fullName>
        <ecNumber evidence="11">2.4.1.32</ecNumber>
    </recommendedName>
</protein>
<evidence type="ECO:0000256" key="2">
    <source>
        <dbReference type="ARBA" id="ARBA00022676"/>
    </source>
</evidence>
<accession>A0A0K9PCU1</accession>
<keyword evidence="6" id="KW-0333">Golgi apparatus</keyword>
<dbReference type="CDD" id="cd06437">
    <property type="entry name" value="CESA_CaSu_A2"/>
    <property type="match status" value="1"/>
</dbReference>
<dbReference type="FunFam" id="3.90.550.10:FF:000015">
    <property type="entry name" value="Glucomannan 4-beta-mannosyltransferase 9"/>
    <property type="match status" value="1"/>
</dbReference>
<dbReference type="STRING" id="29655.A0A0K9PCU1"/>
<evidence type="ECO:0000256" key="8">
    <source>
        <dbReference type="ARBA" id="ARBA00023316"/>
    </source>
</evidence>
<organism evidence="15 16">
    <name type="scientific">Zostera marina</name>
    <name type="common">Eelgrass</name>
    <dbReference type="NCBI Taxonomy" id="29655"/>
    <lineage>
        <taxon>Eukaryota</taxon>
        <taxon>Viridiplantae</taxon>
        <taxon>Streptophyta</taxon>
        <taxon>Embryophyta</taxon>
        <taxon>Tracheophyta</taxon>
        <taxon>Spermatophyta</taxon>
        <taxon>Magnoliopsida</taxon>
        <taxon>Liliopsida</taxon>
        <taxon>Zosteraceae</taxon>
        <taxon>Zostera</taxon>
    </lineage>
</organism>
<evidence type="ECO:0000256" key="5">
    <source>
        <dbReference type="ARBA" id="ARBA00022989"/>
    </source>
</evidence>
<feature type="chain" id="PRO_5005527649" description="glucomannan 4-beta-mannosyltransferase" evidence="13">
    <location>
        <begin position="28"/>
        <end position="584"/>
    </location>
</feature>
<comment type="catalytic activity">
    <reaction evidence="9">
        <text>GDP-mannose + (glucomannan)n = GDP + (glucomannan)n+1.</text>
        <dbReference type="EC" id="2.4.1.32"/>
    </reaction>
</comment>
<keyword evidence="4 12" id="KW-0812">Transmembrane</keyword>
<proteinExistence type="inferred from homology"/>